<dbReference type="EMBL" id="MK072244">
    <property type="protein sequence ID" value="AYV80491.1"/>
    <property type="molecule type" value="Genomic_DNA"/>
</dbReference>
<dbReference type="InterPro" id="IPR011652">
    <property type="entry name" value="MORN_2"/>
</dbReference>
<evidence type="ECO:0000313" key="1">
    <source>
        <dbReference type="EMBL" id="AYV80491.1"/>
    </source>
</evidence>
<accession>A0A3G5A2S0</accession>
<dbReference type="Gene3D" id="2.20.110.10">
    <property type="entry name" value="Histone H3 K4-specific methyltransferase SET7/9 N-terminal domain"/>
    <property type="match status" value="2"/>
</dbReference>
<gene>
    <name evidence="1" type="ORF">Harvfovirus2_21</name>
</gene>
<dbReference type="SUPFAM" id="SSF82185">
    <property type="entry name" value="Histone H3 K4-specific methyltransferase SET7/9 N-terminal domain"/>
    <property type="match status" value="2"/>
</dbReference>
<reference evidence="1" key="1">
    <citation type="submission" date="2018-10" db="EMBL/GenBank/DDBJ databases">
        <title>Hidden diversity of soil giant viruses.</title>
        <authorList>
            <person name="Schulz F."/>
            <person name="Alteio L."/>
            <person name="Goudeau D."/>
            <person name="Ryan E.M."/>
            <person name="Malmstrom R.R."/>
            <person name="Blanchard J."/>
            <person name="Woyke T."/>
        </authorList>
    </citation>
    <scope>NUCLEOTIDE SEQUENCE</scope>
    <source>
        <strain evidence="1">HAV1</strain>
    </source>
</reference>
<sequence length="385" mass="44968">MNPLKILKNDVLFESFHVNTEGDLDGLFERFHPNGSKWVICHYKKGRKEGPYRRWFANRQPKISCEYKNSLRRGEYSEWDENGDIKERRIYCEGVIVKQRYYIRRMLRRMELNEEYENKIPTGRKIVTIYGEKKERISVGEYAALGVPDGTFTAWSAGVKISESRMVGGKKHGGQYFYHCDGKIYKFEMYENGLRYGPSEEWAANGQNVCKSHYKNGKLHGSYKMWYPYGVMKYHAEYLDGILQGISAFNDGNGRSCIISGLNSTVWQAAYVLDHETKQNKFVHVRFSVPYTAKKMTSYSAEFICRVSAAKVEEIIDLHGNQYKFAKSFVFDDERHIFIVGKIISSDFDEDIGKPDARGFKVHLHRDHCDLWLLKFKEKVEMCVR</sequence>
<evidence type="ECO:0008006" key="2">
    <source>
        <dbReference type="Google" id="ProtNLM"/>
    </source>
</evidence>
<name>A0A3G5A2S0_9VIRU</name>
<proteinExistence type="predicted"/>
<dbReference type="Pfam" id="PF07661">
    <property type="entry name" value="MORN_2"/>
    <property type="match status" value="2"/>
</dbReference>
<protein>
    <recommendedName>
        <fullName evidence="2">MORN repeat-containing protein</fullName>
    </recommendedName>
</protein>
<organism evidence="1">
    <name type="scientific">Harvfovirus sp</name>
    <dbReference type="NCBI Taxonomy" id="2487768"/>
    <lineage>
        <taxon>Viruses</taxon>
        <taxon>Varidnaviria</taxon>
        <taxon>Bamfordvirae</taxon>
        <taxon>Nucleocytoviricota</taxon>
        <taxon>Megaviricetes</taxon>
        <taxon>Imitervirales</taxon>
        <taxon>Mimiviridae</taxon>
        <taxon>Klosneuvirinae</taxon>
    </lineage>
</organism>